<evidence type="ECO:0000313" key="2">
    <source>
        <dbReference type="EMBL" id="MRG87347.1"/>
    </source>
</evidence>
<name>A0A6G1X8S7_9BACI</name>
<sequence length="68" mass="7859">MRASPLFMSALYLFMGVVFTYIATQSVEETIWNFTTIILVVVATFDFAVAIRLIKLHYRIKNAKNNKK</sequence>
<keyword evidence="1" id="KW-0812">Transmembrane</keyword>
<reference evidence="2 3" key="1">
    <citation type="submission" date="2019-11" db="EMBL/GenBank/DDBJ databases">
        <authorList>
            <person name="Li J."/>
        </authorList>
    </citation>
    <scope>NUCLEOTIDE SEQUENCE [LARGE SCALE GENOMIC DNA]</scope>
    <source>
        <strain evidence="2 3">J4</strain>
    </source>
</reference>
<keyword evidence="3" id="KW-1185">Reference proteome</keyword>
<evidence type="ECO:0000313" key="3">
    <source>
        <dbReference type="Proteomes" id="UP000480185"/>
    </source>
</evidence>
<comment type="caution">
    <text evidence="2">The sequence shown here is derived from an EMBL/GenBank/DDBJ whole genome shotgun (WGS) entry which is preliminary data.</text>
</comment>
<dbReference type="InterPro" id="IPR025426">
    <property type="entry name" value="DUF4305"/>
</dbReference>
<dbReference type="Pfam" id="PF14146">
    <property type="entry name" value="DUF4305"/>
    <property type="match status" value="1"/>
</dbReference>
<accession>A0A6G1X8S7</accession>
<dbReference type="EMBL" id="WJNH01000009">
    <property type="protein sequence ID" value="MRG87347.1"/>
    <property type="molecule type" value="Genomic_DNA"/>
</dbReference>
<dbReference type="AlphaFoldDB" id="A0A6G1X8S7"/>
<dbReference type="Proteomes" id="UP000480185">
    <property type="component" value="Unassembled WGS sequence"/>
</dbReference>
<keyword evidence="1" id="KW-1133">Transmembrane helix</keyword>
<dbReference type="OrthoDB" id="2355666at2"/>
<protein>
    <submittedName>
        <fullName evidence="2">DUF4305 domain-containing protein</fullName>
    </submittedName>
</protein>
<proteinExistence type="predicted"/>
<keyword evidence="1" id="KW-0472">Membrane</keyword>
<dbReference type="RefSeq" id="WP_153729242.1">
    <property type="nucleotide sequence ID" value="NZ_WJNH01000009.1"/>
</dbReference>
<feature type="transmembrane region" description="Helical" evidence="1">
    <location>
        <begin position="30"/>
        <end position="54"/>
    </location>
</feature>
<organism evidence="2 3">
    <name type="scientific">Salinibacillus xinjiangensis</name>
    <dbReference type="NCBI Taxonomy" id="1229268"/>
    <lineage>
        <taxon>Bacteria</taxon>
        <taxon>Bacillati</taxon>
        <taxon>Bacillota</taxon>
        <taxon>Bacilli</taxon>
        <taxon>Bacillales</taxon>
        <taxon>Bacillaceae</taxon>
        <taxon>Salinibacillus</taxon>
    </lineage>
</organism>
<evidence type="ECO:0000256" key="1">
    <source>
        <dbReference type="SAM" id="Phobius"/>
    </source>
</evidence>
<gene>
    <name evidence="2" type="ORF">GH754_13710</name>
</gene>
<feature type="transmembrane region" description="Helical" evidence="1">
    <location>
        <begin position="7"/>
        <end position="24"/>
    </location>
</feature>